<gene>
    <name evidence="2" type="ORF">EKG35_14350</name>
</gene>
<dbReference type="PROSITE" id="PS51257">
    <property type="entry name" value="PROKAR_LIPOPROTEIN"/>
    <property type="match status" value="1"/>
</dbReference>
<protein>
    <recommendedName>
        <fullName evidence="4">DUF4871 domain-containing protein</fullName>
    </recommendedName>
</protein>
<name>A0A3S0JTD6_9BACI</name>
<dbReference type="EMBL" id="RXNR01000046">
    <property type="protein sequence ID" value="RTQ90784.1"/>
    <property type="molecule type" value="Genomic_DNA"/>
</dbReference>
<comment type="caution">
    <text evidence="2">The sequence shown here is derived from an EMBL/GenBank/DDBJ whole genome shotgun (WGS) entry which is preliminary data.</text>
</comment>
<evidence type="ECO:0000313" key="2">
    <source>
        <dbReference type="EMBL" id="RTQ90784.1"/>
    </source>
</evidence>
<reference evidence="2 3" key="1">
    <citation type="submission" date="2018-12" db="EMBL/GenBank/DDBJ databases">
        <authorList>
            <person name="Yu L."/>
        </authorList>
    </citation>
    <scope>NUCLEOTIDE SEQUENCE [LARGE SCALE GENOMIC DNA]</scope>
    <source>
        <strain evidence="2 3">S5H2222</strain>
    </source>
</reference>
<dbReference type="RefSeq" id="WP_126295251.1">
    <property type="nucleotide sequence ID" value="NZ_RXNR01000046.1"/>
</dbReference>
<dbReference type="Gene3D" id="2.60.40.3830">
    <property type="match status" value="1"/>
</dbReference>
<sequence length="163" mass="17896">MLRKKLTALIMLGMCLIIAGCAKEQSVSLPEDIPDFVKVGDFESIDWDQKAVMFGDSGIIGNENKSGVIGAGMPSLNGQKWMWHLWGNDEPVGKELTIVGFHKETNSVHPILMTGWSLQLGGENNGANAHAPSSVQIPEPGEWAILLYVDKKLFDTLIYDIKE</sequence>
<organism evidence="2 3">
    <name type="scientific">Lysinibacillus telephonicus</name>
    <dbReference type="NCBI Taxonomy" id="1714840"/>
    <lineage>
        <taxon>Bacteria</taxon>
        <taxon>Bacillati</taxon>
        <taxon>Bacillota</taxon>
        <taxon>Bacilli</taxon>
        <taxon>Bacillales</taxon>
        <taxon>Bacillaceae</taxon>
        <taxon>Lysinibacillus</taxon>
    </lineage>
</organism>
<accession>A0A3S0JTD6</accession>
<feature type="chain" id="PRO_5039274651" description="DUF4871 domain-containing protein" evidence="1">
    <location>
        <begin position="20"/>
        <end position="163"/>
    </location>
</feature>
<evidence type="ECO:0008006" key="4">
    <source>
        <dbReference type="Google" id="ProtNLM"/>
    </source>
</evidence>
<proteinExistence type="predicted"/>
<evidence type="ECO:0000313" key="3">
    <source>
        <dbReference type="Proteomes" id="UP000276349"/>
    </source>
</evidence>
<keyword evidence="1" id="KW-0732">Signal</keyword>
<evidence type="ECO:0000256" key="1">
    <source>
        <dbReference type="SAM" id="SignalP"/>
    </source>
</evidence>
<keyword evidence="3" id="KW-1185">Reference proteome</keyword>
<dbReference type="Proteomes" id="UP000276349">
    <property type="component" value="Unassembled WGS sequence"/>
</dbReference>
<dbReference type="AlphaFoldDB" id="A0A3S0JTD6"/>
<dbReference type="OrthoDB" id="2381403at2"/>
<feature type="signal peptide" evidence="1">
    <location>
        <begin position="1"/>
        <end position="19"/>
    </location>
</feature>